<comment type="caution">
    <text evidence="1">The sequence shown here is derived from an EMBL/GenBank/DDBJ whole genome shotgun (WGS) entry which is preliminary data.</text>
</comment>
<protein>
    <submittedName>
        <fullName evidence="1">Uncharacterized protein</fullName>
    </submittedName>
</protein>
<dbReference type="Proteomes" id="UP001497602">
    <property type="component" value="Unassembled WGS sequence"/>
</dbReference>
<evidence type="ECO:0000313" key="1">
    <source>
        <dbReference type="EMBL" id="CAL2106214.1"/>
    </source>
</evidence>
<reference evidence="1 2" key="1">
    <citation type="submission" date="2024-05" db="EMBL/GenBank/DDBJ databases">
        <authorList>
            <person name="Duchaud E."/>
        </authorList>
    </citation>
    <scope>NUCLEOTIDE SEQUENCE [LARGE SCALE GENOMIC DNA]</scope>
    <source>
        <strain evidence="1">Ena-SAMPLE-TAB-13-05-2024-13:56:06:370-140305</strain>
    </source>
</reference>
<keyword evidence="2" id="KW-1185">Reference proteome</keyword>
<name>A0ABP1FD02_9FLAO</name>
<sequence length="38" mass="4461">MKSAAFNRFYLPYFINGYNLSMIVEHVLTIAYRPFCVA</sequence>
<dbReference type="EMBL" id="CAXJRC010000011">
    <property type="protein sequence ID" value="CAL2106214.1"/>
    <property type="molecule type" value="Genomic_DNA"/>
</dbReference>
<gene>
    <name evidence="1" type="ORF">T190115A13A_10370</name>
</gene>
<organism evidence="1 2">
    <name type="scientific">Tenacibaculum vairaonense</name>
    <dbReference type="NCBI Taxonomy" id="3137860"/>
    <lineage>
        <taxon>Bacteria</taxon>
        <taxon>Pseudomonadati</taxon>
        <taxon>Bacteroidota</taxon>
        <taxon>Flavobacteriia</taxon>
        <taxon>Flavobacteriales</taxon>
        <taxon>Flavobacteriaceae</taxon>
        <taxon>Tenacibaculum</taxon>
    </lineage>
</organism>
<proteinExistence type="predicted"/>
<accession>A0ABP1FD02</accession>
<evidence type="ECO:0000313" key="2">
    <source>
        <dbReference type="Proteomes" id="UP001497602"/>
    </source>
</evidence>